<dbReference type="GO" id="GO:0016818">
    <property type="term" value="F:hydrolase activity, acting on acid anhydrides, in phosphorus-containing anhydrides"/>
    <property type="evidence" value="ECO:0007669"/>
    <property type="project" value="InterPro"/>
</dbReference>
<dbReference type="SMART" id="SM00488">
    <property type="entry name" value="DEXDc2"/>
    <property type="match status" value="1"/>
</dbReference>
<dbReference type="InterPro" id="IPR010614">
    <property type="entry name" value="RAD3-like_helicase_DEAD"/>
</dbReference>
<organism evidence="6 7">
    <name type="scientific">Clostridium perfringens</name>
    <dbReference type="NCBI Taxonomy" id="1502"/>
    <lineage>
        <taxon>Bacteria</taxon>
        <taxon>Bacillati</taxon>
        <taxon>Bacillota</taxon>
        <taxon>Clostridia</taxon>
        <taxon>Eubacteriales</taxon>
        <taxon>Clostridiaceae</taxon>
        <taxon>Clostridium</taxon>
    </lineage>
</organism>
<dbReference type="GO" id="GO:0003677">
    <property type="term" value="F:DNA binding"/>
    <property type="evidence" value="ECO:0007669"/>
    <property type="project" value="InterPro"/>
</dbReference>
<dbReference type="InterPro" id="IPR045028">
    <property type="entry name" value="DinG/Rad3-like"/>
</dbReference>
<keyword evidence="1" id="KW-0547">Nucleotide-binding</keyword>
<comment type="similarity">
    <text evidence="4">Belongs to the helicase family. DinG subfamily.</text>
</comment>
<evidence type="ECO:0000256" key="4">
    <source>
        <dbReference type="ARBA" id="ARBA00038058"/>
    </source>
</evidence>
<dbReference type="SUPFAM" id="SSF52540">
    <property type="entry name" value="P-loop containing nucleoside triphosphate hydrolases"/>
    <property type="match status" value="1"/>
</dbReference>
<dbReference type="InterPro" id="IPR006554">
    <property type="entry name" value="Helicase-like_DEXD_c2"/>
</dbReference>
<dbReference type="InterPro" id="IPR014013">
    <property type="entry name" value="Helic_SF1/SF2_ATP-bd_DinG/Rad3"/>
</dbReference>
<dbReference type="EMBL" id="LRPU01000099">
    <property type="protein sequence ID" value="KXA10597.1"/>
    <property type="molecule type" value="Genomic_DNA"/>
</dbReference>
<protein>
    <submittedName>
        <fullName evidence="6">DEAD2 domain protein</fullName>
    </submittedName>
</protein>
<evidence type="ECO:0000259" key="5">
    <source>
        <dbReference type="PROSITE" id="PS51193"/>
    </source>
</evidence>
<sequence length="397" mass="46591">MKNELIKISIRNLVEFVLRRGSIDSRIKASVRALEGIKGHKKIQSSYSEKDRAEVTLKEDIDFEDFTLRVEGRADGILEENEKTIIDEIKTTTKNVMDIDYDFNELHWAQAKVYAYIYSKEKNLDSIIVQLTYYNVEDFGTKFLRKEYSFDELREFFYDLIEKYKEWILLKKKWIDFRNDSIESFNFPFKSYRKGQRELAIRVYKAITEGKKCFAEAPTGIGKTMSTLFPAVKALGAKETQKIFYITAKTTTREIANNTLRIMREKGLNLRNVNITAKEKCCKMEEKKCIPEYCPYANGYFDRVNIALKEALRHKEEYDLEYINKLSEEYNICPFEFSLELSNFCDVVICDYNYIFDPQASLKGILEGKDKDYTILIDEAHNRATCSTLKRCRSKVV</sequence>
<name>A0A133N2S6_CLOPF</name>
<evidence type="ECO:0000256" key="2">
    <source>
        <dbReference type="ARBA" id="ARBA00022801"/>
    </source>
</evidence>
<evidence type="ECO:0000256" key="1">
    <source>
        <dbReference type="ARBA" id="ARBA00022741"/>
    </source>
</evidence>
<dbReference type="Gene3D" id="3.40.50.300">
    <property type="entry name" value="P-loop containing nucleotide triphosphate hydrolases"/>
    <property type="match status" value="1"/>
</dbReference>
<dbReference type="RefSeq" id="WP_242862244.1">
    <property type="nucleotide sequence ID" value="NZ_KQ956239.1"/>
</dbReference>
<dbReference type="Proteomes" id="UP000070646">
    <property type="component" value="Unassembled WGS sequence"/>
</dbReference>
<dbReference type="Gene3D" id="3.90.320.10">
    <property type="match status" value="1"/>
</dbReference>
<evidence type="ECO:0000256" key="3">
    <source>
        <dbReference type="ARBA" id="ARBA00022840"/>
    </source>
</evidence>
<dbReference type="InterPro" id="IPR011604">
    <property type="entry name" value="PDDEXK-like_dom_sf"/>
</dbReference>
<dbReference type="PANTHER" id="PTHR11472">
    <property type="entry name" value="DNA REPAIR DEAD HELICASE RAD3/XP-D SUBFAMILY MEMBER"/>
    <property type="match status" value="1"/>
</dbReference>
<dbReference type="PANTHER" id="PTHR11472:SF34">
    <property type="entry name" value="REGULATOR OF TELOMERE ELONGATION HELICASE 1"/>
    <property type="match status" value="1"/>
</dbReference>
<dbReference type="PATRIC" id="fig|1502.174.peg.2066"/>
<gene>
    <name evidence="6" type="ORF">HMPREF3222_02052</name>
</gene>
<dbReference type="InterPro" id="IPR027417">
    <property type="entry name" value="P-loop_NTPase"/>
</dbReference>
<dbReference type="Pfam" id="PF06733">
    <property type="entry name" value="DEAD_2"/>
    <property type="match status" value="1"/>
</dbReference>
<accession>A0A133N2S6</accession>
<reference evidence="6 7" key="1">
    <citation type="submission" date="2016-01" db="EMBL/GenBank/DDBJ databases">
        <authorList>
            <person name="Oliw E.H."/>
        </authorList>
    </citation>
    <scope>NUCLEOTIDE SEQUENCE [LARGE SCALE GENOMIC DNA]</scope>
    <source>
        <strain evidence="6 7">MJR7757A</strain>
    </source>
</reference>
<evidence type="ECO:0000313" key="7">
    <source>
        <dbReference type="Proteomes" id="UP000070646"/>
    </source>
</evidence>
<dbReference type="PROSITE" id="PS51193">
    <property type="entry name" value="HELICASE_ATP_BIND_2"/>
    <property type="match status" value="1"/>
</dbReference>
<keyword evidence="2" id="KW-0378">Hydrolase</keyword>
<comment type="caution">
    <text evidence="6">The sequence shown here is derived from an EMBL/GenBank/DDBJ whole genome shotgun (WGS) entry which is preliminary data.</text>
</comment>
<evidence type="ECO:0000313" key="6">
    <source>
        <dbReference type="EMBL" id="KXA10597.1"/>
    </source>
</evidence>
<feature type="domain" description="Helicase ATP-binding" evidence="5">
    <location>
        <begin position="182"/>
        <end position="397"/>
    </location>
</feature>
<dbReference type="GO" id="GO:0003678">
    <property type="term" value="F:DNA helicase activity"/>
    <property type="evidence" value="ECO:0007669"/>
    <property type="project" value="InterPro"/>
</dbReference>
<dbReference type="Pfam" id="PF00270">
    <property type="entry name" value="DEAD"/>
    <property type="match status" value="1"/>
</dbReference>
<dbReference type="InterPro" id="IPR011545">
    <property type="entry name" value="DEAD/DEAH_box_helicase_dom"/>
</dbReference>
<dbReference type="GO" id="GO:0005524">
    <property type="term" value="F:ATP binding"/>
    <property type="evidence" value="ECO:0007669"/>
    <property type="project" value="UniProtKB-KW"/>
</dbReference>
<keyword evidence="3" id="KW-0067">ATP-binding</keyword>
<proteinExistence type="inferred from homology"/>
<dbReference type="AlphaFoldDB" id="A0A133N2S6"/>